<dbReference type="Proteomes" id="UP000286038">
    <property type="component" value="Unassembled WGS sequence"/>
</dbReference>
<feature type="domain" description="RadC-like JAB" evidence="2">
    <location>
        <begin position="30"/>
        <end position="148"/>
    </location>
</feature>
<dbReference type="InterPro" id="IPR001405">
    <property type="entry name" value="UPF0758"/>
</dbReference>
<dbReference type="PANTHER" id="PTHR30471">
    <property type="entry name" value="DNA REPAIR PROTEIN RADC"/>
    <property type="match status" value="1"/>
</dbReference>
<keyword evidence="1" id="KW-0378">Hydrolase</keyword>
<sequence length="150" mass="17000">MNEELIKVPVVELVYRNNTKPSKRYKIVTAKDVHELLVSPFKDTIEHHISTRVILLNGRNQVLGISTISEGALSYNITDIRFIVQLAALSNCKSLIVCINQPSGDIEPTKQDDELVQQIKIALSYIDIDLLDLVLYYEEGYYSYSANGRI</sequence>
<evidence type="ECO:0000259" key="2">
    <source>
        <dbReference type="Pfam" id="PF04002"/>
    </source>
</evidence>
<gene>
    <name evidence="3" type="ORF">DWZ68_10310</name>
</gene>
<evidence type="ECO:0000313" key="4">
    <source>
        <dbReference type="Proteomes" id="UP000286038"/>
    </source>
</evidence>
<keyword evidence="1" id="KW-0482">Metalloprotease</keyword>
<organism evidence="3 4">
    <name type="scientific">Butyricimonas virosa</name>
    <dbReference type="NCBI Taxonomy" id="544645"/>
    <lineage>
        <taxon>Bacteria</taxon>
        <taxon>Pseudomonadati</taxon>
        <taxon>Bacteroidota</taxon>
        <taxon>Bacteroidia</taxon>
        <taxon>Bacteroidales</taxon>
        <taxon>Odoribacteraceae</taxon>
        <taxon>Butyricimonas</taxon>
    </lineage>
</organism>
<reference evidence="3 4" key="1">
    <citation type="submission" date="2018-08" db="EMBL/GenBank/DDBJ databases">
        <title>A genome reference for cultivated species of the human gut microbiota.</title>
        <authorList>
            <person name="Zou Y."/>
            <person name="Xue W."/>
            <person name="Luo G."/>
        </authorList>
    </citation>
    <scope>NUCLEOTIDE SEQUENCE [LARGE SCALE GENOMIC DNA]</scope>
    <source>
        <strain evidence="3 4">AF34-33</strain>
    </source>
</reference>
<dbReference type="GO" id="GO:0008237">
    <property type="term" value="F:metallopeptidase activity"/>
    <property type="evidence" value="ECO:0007669"/>
    <property type="project" value="UniProtKB-KW"/>
</dbReference>
<keyword evidence="1" id="KW-0645">Protease</keyword>
<dbReference type="PANTHER" id="PTHR30471:SF3">
    <property type="entry name" value="UPF0758 PROTEIN YEES-RELATED"/>
    <property type="match status" value="1"/>
</dbReference>
<proteinExistence type="predicted"/>
<evidence type="ECO:0000256" key="1">
    <source>
        <dbReference type="ARBA" id="ARBA00023049"/>
    </source>
</evidence>
<protein>
    <submittedName>
        <fullName evidence="3">DNA repair protein</fullName>
    </submittedName>
</protein>
<dbReference type="Gene3D" id="3.40.140.10">
    <property type="entry name" value="Cytidine Deaminase, domain 2"/>
    <property type="match status" value="1"/>
</dbReference>
<name>A0A415QHG7_9BACT</name>
<dbReference type="Pfam" id="PF04002">
    <property type="entry name" value="RadC"/>
    <property type="match status" value="1"/>
</dbReference>
<dbReference type="RefSeq" id="WP_118450050.1">
    <property type="nucleotide sequence ID" value="NZ_CABJDM010000011.1"/>
</dbReference>
<accession>A0A415QHG7</accession>
<dbReference type="AlphaFoldDB" id="A0A415QHG7"/>
<dbReference type="InterPro" id="IPR025657">
    <property type="entry name" value="RadC_JAB"/>
</dbReference>
<comment type="caution">
    <text evidence="3">The sequence shown here is derived from an EMBL/GenBank/DDBJ whole genome shotgun (WGS) entry which is preliminary data.</text>
</comment>
<dbReference type="EMBL" id="QRPV01000011">
    <property type="protein sequence ID" value="RHM42660.1"/>
    <property type="molecule type" value="Genomic_DNA"/>
</dbReference>
<evidence type="ECO:0000313" key="3">
    <source>
        <dbReference type="EMBL" id="RHM42660.1"/>
    </source>
</evidence>